<comment type="caution">
    <text evidence="1">The sequence shown here is derived from an EMBL/GenBank/DDBJ whole genome shotgun (WGS) entry which is preliminary data.</text>
</comment>
<dbReference type="EMBL" id="JAGKQQ010000001">
    <property type="protein sequence ID" value="MBP3955341.1"/>
    <property type="molecule type" value="Genomic_DNA"/>
</dbReference>
<accession>A0ABS5BNQ3</accession>
<dbReference type="RefSeq" id="WP_210653423.1">
    <property type="nucleotide sequence ID" value="NZ_JAGKQQ010000001.1"/>
</dbReference>
<reference evidence="1 2" key="1">
    <citation type="submission" date="2021-04" db="EMBL/GenBank/DDBJ databases">
        <authorList>
            <person name="Ivanova A."/>
        </authorList>
    </citation>
    <scope>NUCLEOTIDE SEQUENCE [LARGE SCALE GENOMIC DNA]</scope>
    <source>
        <strain evidence="1 2">G18</strain>
    </source>
</reference>
<name>A0ABS5BNQ3_9BACT</name>
<sequence>MRFDVDDWQRFGLGQGQRVPVRLAGKADVWLFVTGVTETPPIVWVTMSRRMRAAG</sequence>
<evidence type="ECO:0000313" key="1">
    <source>
        <dbReference type="EMBL" id="MBP3955341.1"/>
    </source>
</evidence>
<evidence type="ECO:0000313" key="2">
    <source>
        <dbReference type="Proteomes" id="UP000676565"/>
    </source>
</evidence>
<gene>
    <name evidence="1" type="ORF">J8F10_08615</name>
</gene>
<organism evidence="1 2">
    <name type="scientific">Gemmata palustris</name>
    <dbReference type="NCBI Taxonomy" id="2822762"/>
    <lineage>
        <taxon>Bacteria</taxon>
        <taxon>Pseudomonadati</taxon>
        <taxon>Planctomycetota</taxon>
        <taxon>Planctomycetia</taxon>
        <taxon>Gemmatales</taxon>
        <taxon>Gemmataceae</taxon>
        <taxon>Gemmata</taxon>
    </lineage>
</organism>
<proteinExistence type="predicted"/>
<dbReference type="Proteomes" id="UP000676565">
    <property type="component" value="Unassembled WGS sequence"/>
</dbReference>
<protein>
    <submittedName>
        <fullName evidence="1">Uncharacterized protein</fullName>
    </submittedName>
</protein>
<keyword evidence="2" id="KW-1185">Reference proteome</keyword>